<reference evidence="1 2" key="1">
    <citation type="journal article" date="2019" name="Genome Biol. Evol.">
        <title>Insights into the evolution of the New World diploid cottons (Gossypium, subgenus Houzingenia) based on genome sequencing.</title>
        <authorList>
            <person name="Grover C.E."/>
            <person name="Arick M.A. 2nd"/>
            <person name="Thrash A."/>
            <person name="Conover J.L."/>
            <person name="Sanders W.S."/>
            <person name="Peterson D.G."/>
            <person name="Frelichowski J.E."/>
            <person name="Scheffler J.A."/>
            <person name="Scheffler B.E."/>
            <person name="Wendel J.F."/>
        </authorList>
    </citation>
    <scope>NUCLEOTIDE SEQUENCE [LARGE SCALE GENOMIC DNA]</scope>
    <source>
        <strain evidence="1">27</strain>
        <tissue evidence="1">Leaf</tissue>
    </source>
</reference>
<dbReference type="Proteomes" id="UP000593561">
    <property type="component" value="Unassembled WGS sequence"/>
</dbReference>
<proteinExistence type="predicted"/>
<accession>A0A7J8T3S9</accession>
<dbReference type="EMBL" id="JABFAC010000013">
    <property type="protein sequence ID" value="MBA0632452.1"/>
    <property type="molecule type" value="Genomic_DNA"/>
</dbReference>
<keyword evidence="2" id="KW-1185">Reference proteome</keyword>
<name>A0A7J8T3S9_GOSDV</name>
<sequence length="48" mass="5677">MAPSRRGMGDERLNQKIQCLKRNMAKISMDQLRIREEQTSVRQKFAII</sequence>
<evidence type="ECO:0000313" key="2">
    <source>
        <dbReference type="Proteomes" id="UP000593561"/>
    </source>
</evidence>
<evidence type="ECO:0000313" key="1">
    <source>
        <dbReference type="EMBL" id="MBA0632452.1"/>
    </source>
</evidence>
<gene>
    <name evidence="1" type="ORF">Godav_001183</name>
</gene>
<dbReference type="AlphaFoldDB" id="A0A7J8T3S9"/>
<organism evidence="1 2">
    <name type="scientific">Gossypium davidsonii</name>
    <name type="common">Davidson's cotton</name>
    <name type="synonym">Gossypium klotzschianum subsp. davidsonii</name>
    <dbReference type="NCBI Taxonomy" id="34287"/>
    <lineage>
        <taxon>Eukaryota</taxon>
        <taxon>Viridiplantae</taxon>
        <taxon>Streptophyta</taxon>
        <taxon>Embryophyta</taxon>
        <taxon>Tracheophyta</taxon>
        <taxon>Spermatophyta</taxon>
        <taxon>Magnoliopsida</taxon>
        <taxon>eudicotyledons</taxon>
        <taxon>Gunneridae</taxon>
        <taxon>Pentapetalae</taxon>
        <taxon>rosids</taxon>
        <taxon>malvids</taxon>
        <taxon>Malvales</taxon>
        <taxon>Malvaceae</taxon>
        <taxon>Malvoideae</taxon>
        <taxon>Gossypium</taxon>
    </lineage>
</organism>
<protein>
    <submittedName>
        <fullName evidence="1">Uncharacterized protein</fullName>
    </submittedName>
</protein>
<comment type="caution">
    <text evidence="1">The sequence shown here is derived from an EMBL/GenBank/DDBJ whole genome shotgun (WGS) entry which is preliminary data.</text>
</comment>